<organism evidence="2 3">
    <name type="scientific">Nocardia acididurans</name>
    <dbReference type="NCBI Taxonomy" id="2802282"/>
    <lineage>
        <taxon>Bacteria</taxon>
        <taxon>Bacillati</taxon>
        <taxon>Actinomycetota</taxon>
        <taxon>Actinomycetes</taxon>
        <taxon>Mycobacteriales</taxon>
        <taxon>Nocardiaceae</taxon>
        <taxon>Nocardia</taxon>
    </lineage>
</organism>
<dbReference type="PANTHER" id="PTHR36222:SF1">
    <property type="entry name" value="SERINE PROTEASE INHIBITOR RV3364C"/>
    <property type="match status" value="1"/>
</dbReference>
<dbReference type="Proteomes" id="UP000602198">
    <property type="component" value="Unassembled WGS sequence"/>
</dbReference>
<proteinExistence type="predicted"/>
<evidence type="ECO:0000259" key="1">
    <source>
        <dbReference type="SMART" id="SM00960"/>
    </source>
</evidence>
<accession>A0ABS1MEJ3</accession>
<gene>
    <name evidence="2" type="ORF">JK358_29355</name>
</gene>
<evidence type="ECO:0000313" key="3">
    <source>
        <dbReference type="Proteomes" id="UP000602198"/>
    </source>
</evidence>
<dbReference type="Pfam" id="PF03259">
    <property type="entry name" value="Robl_LC7"/>
    <property type="match status" value="1"/>
</dbReference>
<dbReference type="Gene3D" id="3.30.450.30">
    <property type="entry name" value="Dynein light chain 2a, cytoplasmic"/>
    <property type="match status" value="1"/>
</dbReference>
<name>A0ABS1MEJ3_9NOCA</name>
<feature type="domain" description="Roadblock/LAMTOR2" evidence="1">
    <location>
        <begin position="8"/>
        <end position="98"/>
    </location>
</feature>
<dbReference type="SMART" id="SM00960">
    <property type="entry name" value="Robl_LC7"/>
    <property type="match status" value="1"/>
</dbReference>
<protein>
    <submittedName>
        <fullName evidence="2">Roadblock/LC7 domain-containing protein</fullName>
    </submittedName>
</protein>
<dbReference type="InterPro" id="IPR053141">
    <property type="entry name" value="Mycobact_SerProt_Inhib_Rv3364c"/>
</dbReference>
<dbReference type="RefSeq" id="WP_201954034.1">
    <property type="nucleotide sequence ID" value="NZ_JAERRJ010000012.1"/>
</dbReference>
<dbReference type="EMBL" id="JAERRJ010000012">
    <property type="protein sequence ID" value="MBL1078520.1"/>
    <property type="molecule type" value="Genomic_DNA"/>
</dbReference>
<reference evidence="2 3" key="1">
    <citation type="submission" date="2021-01" db="EMBL/GenBank/DDBJ databases">
        <title>WGS of actinomycetes isolated from Thailand.</title>
        <authorList>
            <person name="Thawai C."/>
        </authorList>
    </citation>
    <scope>NUCLEOTIDE SEQUENCE [LARGE SCALE GENOMIC DNA]</scope>
    <source>
        <strain evidence="2 3">LPG 2</strain>
    </source>
</reference>
<dbReference type="InterPro" id="IPR004942">
    <property type="entry name" value="Roadblock/LAMTOR2_dom"/>
</dbReference>
<comment type="caution">
    <text evidence="2">The sequence shown here is derived from an EMBL/GenBank/DDBJ whole genome shotgun (WGS) entry which is preliminary data.</text>
</comment>
<dbReference type="PANTHER" id="PTHR36222">
    <property type="entry name" value="SERINE PROTEASE INHIBITOR RV3364C"/>
    <property type="match status" value="1"/>
</dbReference>
<sequence length="130" mass="13615">MTAANSLDWLLDEMLGRLPDVRSAVVLSADGLLLGRSAGLTRADAERFCAMASTMHSLARTAGRHFEVGGVCQTMIELDQAVLFITAAGPNACVALLAGEAADLGMVAYEVNQTVQKVGTHLSVSLRSPV</sequence>
<keyword evidence="3" id="KW-1185">Reference proteome</keyword>
<evidence type="ECO:0000313" key="2">
    <source>
        <dbReference type="EMBL" id="MBL1078520.1"/>
    </source>
</evidence>
<dbReference type="SUPFAM" id="SSF103196">
    <property type="entry name" value="Roadblock/LC7 domain"/>
    <property type="match status" value="1"/>
</dbReference>